<dbReference type="InterPro" id="IPR038063">
    <property type="entry name" value="Transpep_catalytic_dom"/>
</dbReference>
<dbReference type="InterPro" id="IPR036365">
    <property type="entry name" value="PGBD-like_sf"/>
</dbReference>
<accession>A0A2U3KQI5</accession>
<reference evidence="11" key="1">
    <citation type="submission" date="2018-02" db="EMBL/GenBank/DDBJ databases">
        <authorList>
            <person name="Hausmann B."/>
        </authorList>
    </citation>
    <scope>NUCLEOTIDE SEQUENCE [LARGE SCALE GENOMIC DNA]</scope>
    <source>
        <strain evidence="11">Peat soil MAG SbA1</strain>
    </source>
</reference>
<dbReference type="Gene3D" id="2.40.440.10">
    <property type="entry name" value="L,D-transpeptidase catalytic domain-like"/>
    <property type="match status" value="1"/>
</dbReference>
<dbReference type="GO" id="GO:0005576">
    <property type="term" value="C:extracellular region"/>
    <property type="evidence" value="ECO:0007669"/>
    <property type="project" value="TreeGrafter"/>
</dbReference>
<dbReference type="GO" id="GO:0008360">
    <property type="term" value="P:regulation of cell shape"/>
    <property type="evidence" value="ECO:0007669"/>
    <property type="project" value="UniProtKB-UniRule"/>
</dbReference>
<feature type="signal peptide" evidence="8">
    <location>
        <begin position="1"/>
        <end position="26"/>
    </location>
</feature>
<evidence type="ECO:0000256" key="5">
    <source>
        <dbReference type="ARBA" id="ARBA00022984"/>
    </source>
</evidence>
<keyword evidence="3" id="KW-0808">Transferase</keyword>
<dbReference type="PANTHER" id="PTHR30582">
    <property type="entry name" value="L,D-TRANSPEPTIDASE"/>
    <property type="match status" value="1"/>
</dbReference>
<dbReference type="InterPro" id="IPR005490">
    <property type="entry name" value="LD_TPept_cat_dom"/>
</dbReference>
<evidence type="ECO:0000256" key="2">
    <source>
        <dbReference type="ARBA" id="ARBA00005992"/>
    </source>
</evidence>
<dbReference type="SUPFAM" id="SSF47090">
    <property type="entry name" value="PGBD-like"/>
    <property type="match status" value="1"/>
</dbReference>
<evidence type="ECO:0000256" key="3">
    <source>
        <dbReference type="ARBA" id="ARBA00022679"/>
    </source>
</evidence>
<dbReference type="SUPFAM" id="SSF141523">
    <property type="entry name" value="L,D-transpeptidase catalytic domain-like"/>
    <property type="match status" value="1"/>
</dbReference>
<comment type="pathway">
    <text evidence="1 7">Cell wall biogenesis; peptidoglycan biosynthesis.</text>
</comment>
<dbReference type="GO" id="GO:0071972">
    <property type="term" value="F:peptidoglycan L,D-transpeptidase activity"/>
    <property type="evidence" value="ECO:0007669"/>
    <property type="project" value="TreeGrafter"/>
</dbReference>
<sequence>MTFTLKMLSRFAASAAIILGASTSIAAEHPAPSVRAVGLAELEMQVLLDRADFSPGEIDDESGKNSRKALAAFEAARGLAPGARNHKALLQALGAGAVKPIVSYTITAEDASGPFIKTIPGDMTEESKLPGLYYTSVLEELGEKFHSAPVLLQRLNPGARFTAGEHIRVPNVLGAAQEAATATRAVGVDRKPGPAEAGMVKVVVSKKTSILTVFDRKGEVIFHAPVTSGSEHDPLPLGSWVVTLVQRNPTYNYNPALLWDGDQANAKVKIAPGPNNPVGVVWIEINKAHYGIHGTPEPGRIGYSESHGCVRLTNWDATRLAGLVTEGTSVVFEE</sequence>
<evidence type="ECO:0000259" key="9">
    <source>
        <dbReference type="PROSITE" id="PS52029"/>
    </source>
</evidence>
<proteinExistence type="inferred from homology"/>
<feature type="active site" description="Proton donor/acceptor" evidence="7">
    <location>
        <position position="293"/>
    </location>
</feature>
<dbReference type="AlphaFoldDB" id="A0A2U3KQI5"/>
<evidence type="ECO:0000256" key="7">
    <source>
        <dbReference type="PROSITE-ProRule" id="PRU01373"/>
    </source>
</evidence>
<feature type="domain" description="L,D-TPase catalytic" evidence="9">
    <location>
        <begin position="200"/>
        <end position="333"/>
    </location>
</feature>
<dbReference type="GO" id="GO:0016740">
    <property type="term" value="F:transferase activity"/>
    <property type="evidence" value="ECO:0007669"/>
    <property type="project" value="UniProtKB-KW"/>
</dbReference>
<dbReference type="PANTHER" id="PTHR30582:SF30">
    <property type="entry name" value="BLR4375 PROTEIN"/>
    <property type="match status" value="1"/>
</dbReference>
<keyword evidence="4 7" id="KW-0133">Cell shape</keyword>
<dbReference type="CDD" id="cd16913">
    <property type="entry name" value="YkuD_like"/>
    <property type="match status" value="1"/>
</dbReference>
<evidence type="ECO:0000256" key="8">
    <source>
        <dbReference type="SAM" id="SignalP"/>
    </source>
</evidence>
<dbReference type="Pfam" id="PF03734">
    <property type="entry name" value="YkuD"/>
    <property type="match status" value="1"/>
</dbReference>
<evidence type="ECO:0000313" key="10">
    <source>
        <dbReference type="EMBL" id="SPF41911.1"/>
    </source>
</evidence>
<dbReference type="InterPro" id="IPR050979">
    <property type="entry name" value="LD-transpeptidase"/>
</dbReference>
<dbReference type="EMBL" id="OMOD01000134">
    <property type="protein sequence ID" value="SPF41911.1"/>
    <property type="molecule type" value="Genomic_DNA"/>
</dbReference>
<organism evidence="10 11">
    <name type="scientific">Candidatus Sulfotelmatobacter kueseliae</name>
    <dbReference type="NCBI Taxonomy" id="2042962"/>
    <lineage>
        <taxon>Bacteria</taxon>
        <taxon>Pseudomonadati</taxon>
        <taxon>Acidobacteriota</taxon>
        <taxon>Terriglobia</taxon>
        <taxon>Terriglobales</taxon>
        <taxon>Candidatus Korobacteraceae</taxon>
        <taxon>Candidatus Sulfotelmatobacter</taxon>
    </lineage>
</organism>
<feature type="chain" id="PRO_5015675824" evidence="8">
    <location>
        <begin position="27"/>
        <end position="334"/>
    </location>
</feature>
<evidence type="ECO:0000256" key="4">
    <source>
        <dbReference type="ARBA" id="ARBA00022960"/>
    </source>
</evidence>
<comment type="similarity">
    <text evidence="2">Belongs to the YkuD family.</text>
</comment>
<protein>
    <submittedName>
        <fullName evidence="10">Exported protein</fullName>
    </submittedName>
</protein>
<gene>
    <name evidence="10" type="ORF">SBA1_400056</name>
</gene>
<keyword evidence="5 7" id="KW-0573">Peptidoglycan synthesis</keyword>
<dbReference type="GO" id="GO:0018104">
    <property type="term" value="P:peptidoglycan-protein cross-linking"/>
    <property type="evidence" value="ECO:0007669"/>
    <property type="project" value="TreeGrafter"/>
</dbReference>
<evidence type="ECO:0000256" key="6">
    <source>
        <dbReference type="ARBA" id="ARBA00023316"/>
    </source>
</evidence>
<dbReference type="UniPathway" id="UPA00219"/>
<dbReference type="GO" id="GO:0071555">
    <property type="term" value="P:cell wall organization"/>
    <property type="evidence" value="ECO:0007669"/>
    <property type="project" value="UniProtKB-UniRule"/>
</dbReference>
<keyword evidence="8" id="KW-0732">Signal</keyword>
<evidence type="ECO:0000256" key="1">
    <source>
        <dbReference type="ARBA" id="ARBA00004752"/>
    </source>
</evidence>
<dbReference type="Proteomes" id="UP000238701">
    <property type="component" value="Unassembled WGS sequence"/>
</dbReference>
<feature type="active site" description="Nucleophile" evidence="7">
    <location>
        <position position="309"/>
    </location>
</feature>
<dbReference type="PROSITE" id="PS52029">
    <property type="entry name" value="LD_TPASE"/>
    <property type="match status" value="1"/>
</dbReference>
<evidence type="ECO:0000313" key="11">
    <source>
        <dbReference type="Proteomes" id="UP000238701"/>
    </source>
</evidence>
<name>A0A2U3KQI5_9BACT</name>
<keyword evidence="6 7" id="KW-0961">Cell wall biogenesis/degradation</keyword>